<dbReference type="Pfam" id="PF01855">
    <property type="entry name" value="POR_N"/>
    <property type="match status" value="1"/>
</dbReference>
<dbReference type="Gene3D" id="3.40.50.920">
    <property type="match status" value="1"/>
</dbReference>
<evidence type="ECO:0000259" key="7">
    <source>
        <dbReference type="Pfam" id="PF17147"/>
    </source>
</evidence>
<dbReference type="EMBL" id="LNTB01000001">
    <property type="protein sequence ID" value="KSW12722.1"/>
    <property type="molecule type" value="Genomic_DNA"/>
</dbReference>
<organism evidence="8 9">
    <name type="scientific">Pyrodictium occultum</name>
    <dbReference type="NCBI Taxonomy" id="2309"/>
    <lineage>
        <taxon>Archaea</taxon>
        <taxon>Thermoproteota</taxon>
        <taxon>Thermoprotei</taxon>
        <taxon>Desulfurococcales</taxon>
        <taxon>Pyrodictiaceae</taxon>
        <taxon>Pyrodictium</taxon>
    </lineage>
</organism>
<evidence type="ECO:0000313" key="8">
    <source>
        <dbReference type="EMBL" id="KSW12722.1"/>
    </source>
</evidence>
<dbReference type="GO" id="GO:0019164">
    <property type="term" value="F:pyruvate synthase activity"/>
    <property type="evidence" value="ECO:0007669"/>
    <property type="project" value="UniProtKB-ARBA"/>
</dbReference>
<proteinExistence type="predicted"/>
<dbReference type="GO" id="GO:0006979">
    <property type="term" value="P:response to oxidative stress"/>
    <property type="evidence" value="ECO:0007669"/>
    <property type="project" value="TreeGrafter"/>
</dbReference>
<dbReference type="STRING" id="2309.CF15_04800"/>
<name>A0A0V8RXN6_PYROC</name>
<evidence type="ECO:0000256" key="2">
    <source>
        <dbReference type="ARBA" id="ARBA00011631"/>
    </source>
</evidence>
<comment type="caution">
    <text evidence="8">The sequence shown here is derived from an EMBL/GenBank/DDBJ whole genome shotgun (WGS) entry which is preliminary data.</text>
</comment>
<dbReference type="CDD" id="cd07034">
    <property type="entry name" value="TPP_PYR_PFOR_IOR-alpha_like"/>
    <property type="match status" value="1"/>
</dbReference>
<dbReference type="InterPro" id="IPR050722">
    <property type="entry name" value="Pyruvate:ferred/Flavod_OxRd"/>
</dbReference>
<dbReference type="InterPro" id="IPR029061">
    <property type="entry name" value="THDP-binding"/>
</dbReference>
<comment type="catalytic activity">
    <reaction evidence="5">
        <text>a 2-oxocarboxylate + 2 oxidized [2Fe-2S]-[ferredoxin] + CoA = an acyl-CoA + 2 reduced [2Fe-2S]-[ferredoxin] + CO2 + H(+)</text>
        <dbReference type="Rhea" id="RHEA:42316"/>
        <dbReference type="Rhea" id="RHEA-COMP:10000"/>
        <dbReference type="Rhea" id="RHEA-COMP:10001"/>
        <dbReference type="ChEBI" id="CHEBI:15378"/>
        <dbReference type="ChEBI" id="CHEBI:16526"/>
        <dbReference type="ChEBI" id="CHEBI:33737"/>
        <dbReference type="ChEBI" id="CHEBI:33738"/>
        <dbReference type="ChEBI" id="CHEBI:35179"/>
        <dbReference type="ChEBI" id="CHEBI:57287"/>
        <dbReference type="ChEBI" id="CHEBI:58342"/>
        <dbReference type="EC" id="1.2.7.11"/>
    </reaction>
</comment>
<evidence type="ECO:0000256" key="3">
    <source>
        <dbReference type="ARBA" id="ARBA00012691"/>
    </source>
</evidence>
<dbReference type="InterPro" id="IPR002880">
    <property type="entry name" value="Pyrv_Fd/Flavodoxin_OxRdtase_N"/>
</dbReference>
<evidence type="ECO:0000256" key="4">
    <source>
        <dbReference type="ARBA" id="ARBA00023002"/>
    </source>
</evidence>
<protein>
    <recommendedName>
        <fullName evidence="3">2-oxoacid oxidoreductase (ferredoxin)</fullName>
        <ecNumber evidence="3">1.2.7.11</ecNumber>
    </recommendedName>
</protein>
<comment type="subunit">
    <text evidence="1">Heterotetramer of one alpha, one beta, one delta and one gamma chain.</text>
</comment>
<dbReference type="PANTHER" id="PTHR32154:SF0">
    <property type="entry name" value="PYRUVATE-FLAVODOXIN OXIDOREDUCTASE-RELATED"/>
    <property type="match status" value="1"/>
</dbReference>
<evidence type="ECO:0000313" key="9">
    <source>
        <dbReference type="Proteomes" id="UP000053352"/>
    </source>
</evidence>
<dbReference type="Pfam" id="PF17147">
    <property type="entry name" value="PFOR_II"/>
    <property type="match status" value="1"/>
</dbReference>
<evidence type="ECO:0000256" key="1">
    <source>
        <dbReference type="ARBA" id="ARBA00011595"/>
    </source>
</evidence>
<dbReference type="SUPFAM" id="SSF52922">
    <property type="entry name" value="TK C-terminal domain-like"/>
    <property type="match status" value="1"/>
</dbReference>
<dbReference type="Proteomes" id="UP000053352">
    <property type="component" value="Unassembled WGS sequence"/>
</dbReference>
<reference evidence="8 9" key="1">
    <citation type="submission" date="2015-11" db="EMBL/GenBank/DDBJ databases">
        <title>Genome sequence of Pyrodictium occultum PL-19, a marine hyperthermophilic archaeon isolated from Volcano, Italy.</title>
        <authorList>
            <person name="Utturkar S."/>
            <person name="Huber H."/>
            <person name="Leptihn S."/>
            <person name="Brown S."/>
            <person name="Stetter K.O."/>
            <person name="Podar M."/>
        </authorList>
    </citation>
    <scope>NUCLEOTIDE SEQUENCE [LARGE SCALE GENOMIC DNA]</scope>
    <source>
        <strain evidence="8 9">PL-19</strain>
    </source>
</reference>
<dbReference type="InterPro" id="IPR009014">
    <property type="entry name" value="Transketo_C/PFOR_II"/>
</dbReference>
<gene>
    <name evidence="8" type="ORF">CF15_04800</name>
</gene>
<evidence type="ECO:0000259" key="6">
    <source>
        <dbReference type="Pfam" id="PF01855"/>
    </source>
</evidence>
<dbReference type="FunFam" id="3.40.50.970:FF:000012">
    <property type="entry name" value="Pyruvate:ferredoxin (Flavodoxin) oxidoreductase"/>
    <property type="match status" value="1"/>
</dbReference>
<dbReference type="GO" id="GO:0018491">
    <property type="term" value="F:2-oxobutyrate synthase activity"/>
    <property type="evidence" value="ECO:0007669"/>
    <property type="project" value="UniProtKB-ARBA"/>
</dbReference>
<dbReference type="AlphaFoldDB" id="A0A0V8RXN6"/>
<dbReference type="InterPro" id="IPR033412">
    <property type="entry name" value="PFOR_II"/>
</dbReference>
<feature type="domain" description="Pyruvate:ferredoxin oxidoreductase core" evidence="7">
    <location>
        <begin position="262"/>
        <end position="362"/>
    </location>
</feature>
<dbReference type="PANTHER" id="PTHR32154">
    <property type="entry name" value="PYRUVATE-FLAVODOXIN OXIDOREDUCTASE-RELATED"/>
    <property type="match status" value="1"/>
</dbReference>
<accession>A0A0V8RXN6</accession>
<keyword evidence="4" id="KW-0560">Oxidoreductase</keyword>
<dbReference type="Gene3D" id="3.40.50.970">
    <property type="match status" value="1"/>
</dbReference>
<comment type="subunit">
    <text evidence="2">Heterodimer composed of an alpha and a beta subunit.</text>
</comment>
<evidence type="ECO:0000256" key="5">
    <source>
        <dbReference type="ARBA" id="ARBA00048893"/>
    </source>
</evidence>
<dbReference type="SUPFAM" id="SSF52518">
    <property type="entry name" value="Thiamin diphosphate-binding fold (THDP-binding)"/>
    <property type="match status" value="1"/>
</dbReference>
<feature type="domain" description="Pyruvate flavodoxin/ferredoxin oxidoreductase pyrimidine binding" evidence="6">
    <location>
        <begin position="16"/>
        <end position="238"/>
    </location>
</feature>
<sequence length="411" mass="45754">MPVVTSLRGNEAVAYAAKLARVEVVAAYPITPQTIIVEKIDELISSGEMDADFIDVESEHSALAAAYGAAAGGVRAFTATSSHGLAYMYEMLWWTAGSRIPLVMAVVTRAIGPPWNIHVEHADIMSTRDTGWLISMAENNQEALDLTIMMFRVTEDPRVYLPGIVGLDGFILSHTVEPVELPDQETVDEFLPPRRQPYVIQPREKIAMGNLVPDEYFEELRMDMHRSMARAREVIREAGREYGKLTGRSYESLIDCYRCSDADVLVAGIGSWMGDAKIAADMLREKGIRAGVLRLRWIRPFPWEEVREAAIGKKLVAVMDRSISFGHAGPLFLELSSALEARPSMVGVPAGIGGVDISYEDIASIVEHAYSLVEEEGRVYIPAYWYHLGKFHPMPPLEHPVRGEKLREARR</sequence>
<dbReference type="EC" id="1.2.7.11" evidence="3"/>
<keyword evidence="8" id="KW-0670">Pyruvate</keyword>
<dbReference type="OrthoDB" id="372068at2157"/>
<keyword evidence="9" id="KW-1185">Reference proteome</keyword>